<reference evidence="14" key="3">
    <citation type="submission" date="2025-09" db="UniProtKB">
        <authorList>
            <consortium name="Ensembl"/>
        </authorList>
    </citation>
    <scope>IDENTIFICATION</scope>
</reference>
<feature type="region of interest" description="Disordered" evidence="10">
    <location>
        <begin position="217"/>
        <end position="270"/>
    </location>
</feature>
<evidence type="ECO:0000256" key="6">
    <source>
        <dbReference type="ARBA" id="ARBA00022771"/>
    </source>
</evidence>
<dbReference type="SUPFAM" id="SSF48065">
    <property type="entry name" value="DBL homology domain (DH-domain)"/>
    <property type="match status" value="1"/>
</dbReference>
<evidence type="ECO:0000259" key="12">
    <source>
        <dbReference type="PROSITE" id="PS50010"/>
    </source>
</evidence>
<keyword evidence="2" id="KW-0963">Cytoplasm</keyword>
<dbReference type="GO" id="GO:0008270">
    <property type="term" value="F:zinc ion binding"/>
    <property type="evidence" value="ECO:0007669"/>
    <property type="project" value="UniProtKB-KW"/>
</dbReference>
<dbReference type="SMART" id="SM00064">
    <property type="entry name" value="FYVE"/>
    <property type="match status" value="1"/>
</dbReference>
<dbReference type="InterPro" id="IPR001849">
    <property type="entry name" value="PH_domain"/>
</dbReference>
<feature type="region of interest" description="Disordered" evidence="10">
    <location>
        <begin position="120"/>
        <end position="140"/>
    </location>
</feature>
<keyword evidence="6 9" id="KW-0863">Zinc-finger</keyword>
<dbReference type="InterPro" id="IPR035899">
    <property type="entry name" value="DBL_dom_sf"/>
</dbReference>
<dbReference type="SMART" id="SM00233">
    <property type="entry name" value="PH"/>
    <property type="match status" value="1"/>
</dbReference>
<feature type="domain" description="DH" evidence="12">
    <location>
        <begin position="649"/>
        <end position="844"/>
    </location>
</feature>
<comment type="subcellular location">
    <subcellularLocation>
        <location evidence="1">Cytoplasm</location>
        <location evidence="1">Cytoskeleton</location>
    </subcellularLocation>
</comment>
<keyword evidence="15" id="KW-1185">Reference proteome</keyword>
<feature type="compositionally biased region" description="Polar residues" evidence="10">
    <location>
        <begin position="350"/>
        <end position="368"/>
    </location>
</feature>
<feature type="region of interest" description="Disordered" evidence="10">
    <location>
        <begin position="611"/>
        <end position="643"/>
    </location>
</feature>
<accession>A0A2K6K841</accession>
<evidence type="ECO:0000256" key="2">
    <source>
        <dbReference type="ARBA" id="ARBA00022490"/>
    </source>
</evidence>
<dbReference type="InterPro" id="IPR000306">
    <property type="entry name" value="Znf_FYVE"/>
</dbReference>
<evidence type="ECO:0000256" key="9">
    <source>
        <dbReference type="PROSITE-ProRule" id="PRU00091"/>
    </source>
</evidence>
<keyword evidence="3" id="KW-0344">Guanine-nucleotide releasing factor</keyword>
<dbReference type="PROSITE" id="PS50003">
    <property type="entry name" value="PH_DOMAIN"/>
    <property type="match status" value="1"/>
</dbReference>
<dbReference type="CDD" id="cd15742">
    <property type="entry name" value="FYVE_FGD5"/>
    <property type="match status" value="1"/>
</dbReference>
<dbReference type="GO" id="GO:0005856">
    <property type="term" value="C:cytoskeleton"/>
    <property type="evidence" value="ECO:0007669"/>
    <property type="project" value="UniProtKB-SubCell"/>
</dbReference>
<evidence type="ECO:0000256" key="10">
    <source>
        <dbReference type="SAM" id="MobiDB-lite"/>
    </source>
</evidence>
<dbReference type="PANTHER" id="PTHR12673:SF13">
    <property type="entry name" value="FYVE, RHOGEF AND PH DOMAIN-CONTAINING PROTEIN 5"/>
    <property type="match status" value="1"/>
</dbReference>
<feature type="domain" description="PH" evidence="11">
    <location>
        <begin position="873"/>
        <end position="967"/>
    </location>
</feature>
<evidence type="ECO:0000313" key="15">
    <source>
        <dbReference type="Proteomes" id="UP000233180"/>
    </source>
</evidence>
<dbReference type="Pfam" id="PF00169">
    <property type="entry name" value="PH"/>
    <property type="match status" value="1"/>
</dbReference>
<dbReference type="SUPFAM" id="SSF50729">
    <property type="entry name" value="PH domain-like"/>
    <property type="match status" value="2"/>
</dbReference>
<evidence type="ECO:0000259" key="13">
    <source>
        <dbReference type="PROSITE" id="PS50178"/>
    </source>
</evidence>
<keyword evidence="5" id="KW-0677">Repeat</keyword>
<protein>
    <submittedName>
        <fullName evidence="14">FYVE, RhoGEF and PH domain containing 5</fullName>
    </submittedName>
</protein>
<keyword evidence="8" id="KW-0206">Cytoskeleton</keyword>
<dbReference type="FunFam" id="2.30.29.30:FF:000158">
    <property type="entry name" value="FYVE, RhoGEF and PH domain containing 6"/>
    <property type="match status" value="1"/>
</dbReference>
<dbReference type="InterPro" id="IPR011011">
    <property type="entry name" value="Znf_FYVE_PHD"/>
</dbReference>
<dbReference type="InterPro" id="IPR013083">
    <property type="entry name" value="Znf_RING/FYVE/PHD"/>
</dbReference>
<dbReference type="FunFam" id="1.20.900.10:FF:000024">
    <property type="entry name" value="FYVE, RhoGEF and PH domain-containing protein 6"/>
    <property type="match status" value="1"/>
</dbReference>
<dbReference type="Gene3D" id="1.20.900.10">
    <property type="entry name" value="Dbl homology (DH) domain"/>
    <property type="match status" value="1"/>
</dbReference>
<name>A0A2K6K841_RHIBE</name>
<dbReference type="CDD" id="cd15792">
    <property type="entry name" value="PH1_FGD5"/>
    <property type="match status" value="1"/>
</dbReference>
<keyword evidence="7" id="KW-0862">Zinc</keyword>
<dbReference type="GO" id="GO:0005085">
    <property type="term" value="F:guanyl-nucleotide exchange factor activity"/>
    <property type="evidence" value="ECO:0007669"/>
    <property type="project" value="UniProtKB-KW"/>
</dbReference>
<dbReference type="Pfam" id="PF00621">
    <property type="entry name" value="RhoGEF"/>
    <property type="match status" value="1"/>
</dbReference>
<dbReference type="GeneTree" id="ENSGT00940000157922"/>
<evidence type="ECO:0000256" key="1">
    <source>
        <dbReference type="ARBA" id="ARBA00004245"/>
    </source>
</evidence>
<dbReference type="GO" id="GO:0005737">
    <property type="term" value="C:cytoplasm"/>
    <property type="evidence" value="ECO:0007669"/>
    <property type="project" value="TreeGrafter"/>
</dbReference>
<feature type="region of interest" description="Disordered" evidence="10">
    <location>
        <begin position="429"/>
        <end position="475"/>
    </location>
</feature>
<evidence type="ECO:0000256" key="5">
    <source>
        <dbReference type="ARBA" id="ARBA00022737"/>
    </source>
</evidence>
<feature type="region of interest" description="Disordered" evidence="10">
    <location>
        <begin position="350"/>
        <end position="370"/>
    </location>
</feature>
<dbReference type="PROSITE" id="PS50010">
    <property type="entry name" value="DH_2"/>
    <property type="match status" value="1"/>
</dbReference>
<dbReference type="Proteomes" id="UP000233180">
    <property type="component" value="Unassembled WGS sequence"/>
</dbReference>
<proteinExistence type="predicted"/>
<feature type="compositionally biased region" description="Basic and acidic residues" evidence="10">
    <location>
        <begin position="615"/>
        <end position="643"/>
    </location>
</feature>
<dbReference type="PANTHER" id="PTHR12673">
    <property type="entry name" value="FACIOGENITAL DYSPLASIA PROTEIN"/>
    <property type="match status" value="1"/>
</dbReference>
<feature type="compositionally biased region" description="Low complexity" evidence="10">
    <location>
        <begin position="433"/>
        <end position="442"/>
    </location>
</feature>
<feature type="region of interest" description="Disordered" evidence="10">
    <location>
        <begin position="1"/>
        <end position="86"/>
    </location>
</feature>
<feature type="domain" description="FYVE-type" evidence="13">
    <location>
        <begin position="1008"/>
        <end position="1061"/>
    </location>
</feature>
<dbReference type="InterPro" id="IPR017455">
    <property type="entry name" value="Znf_FYVE-rel"/>
</dbReference>
<gene>
    <name evidence="14" type="primary">FGD5</name>
</gene>
<evidence type="ECO:0000256" key="7">
    <source>
        <dbReference type="ARBA" id="ARBA00022833"/>
    </source>
</evidence>
<dbReference type="InterPro" id="IPR011993">
    <property type="entry name" value="PH-like_dom_sf"/>
</dbReference>
<keyword evidence="4" id="KW-0479">Metal-binding</keyword>
<dbReference type="Gene3D" id="2.30.29.30">
    <property type="entry name" value="Pleckstrin-homology domain (PH domain)/Phosphotyrosine-binding domain (PTB)"/>
    <property type="match status" value="2"/>
</dbReference>
<dbReference type="InterPro" id="IPR000219">
    <property type="entry name" value="DH_dom"/>
</dbReference>
<reference evidence="14 15" key="1">
    <citation type="submission" date="2016-06" db="EMBL/GenBank/DDBJ databases">
        <title>Genome of Rhinopithecus bieti.</title>
        <authorList>
            <person name="Wu"/>
            <person name="C.-I. and Zhang"/>
            <person name="Y."/>
        </authorList>
    </citation>
    <scope>NUCLEOTIDE SEQUENCE</scope>
</reference>
<evidence type="ECO:0000256" key="3">
    <source>
        <dbReference type="ARBA" id="ARBA00022658"/>
    </source>
</evidence>
<dbReference type="InterPro" id="IPR051092">
    <property type="entry name" value="FYVE_RhoGEF_PH"/>
</dbReference>
<dbReference type="Pfam" id="PF01363">
    <property type="entry name" value="FYVE"/>
    <property type="match status" value="1"/>
</dbReference>
<dbReference type="PROSITE" id="PS50178">
    <property type="entry name" value="ZF_FYVE"/>
    <property type="match status" value="1"/>
</dbReference>
<dbReference type="SMART" id="SM00325">
    <property type="entry name" value="RhoGEF"/>
    <property type="match status" value="1"/>
</dbReference>
<sequence>MGQNAEEASEEPSEKEEPATGVQEAETATDSPEVLEEGCEEATGVTGGEQVDLGEPPDHEEETNQEVAAATQEDCAQDEPTEESCQIVPFENDCTEDFVTSLTGSPYEFFPTESTSFCSESCSPLSESAKGLESEPAPKSELCAEENPVVGPSCGSVQGRAAEGPTAPDVVVVLEEETLDDALANPYVMGVGLPGQAAPGEGGQAALDTLGGYGSKEEMNCESEGGLVSADRKNTSTRTRPHSGKVAGYVPETVPEETGPEAGLSVPGIGGAAEEVGKTLLSMEGKPLEASRALPAKPRAFTLYPRSFSVEGREIPVSVYQEPEGSGLDDHRIKRKEDNLSLSCVIGSSGSFSQRNHLPSSGTSTPSSMVDIPPPFDLACITKKPITKSSPSLLIESDSPDKCKKKKSSFKRFLALTFKKKTENKLHVDVNVSSSRSSSESSYHGPSRILEVDRRSLSNSPQLKSRTGKLRASESPSSLIFYRDGKRKGVPFSRTVSRVESFEDRSRPPFLPLPLTKPRSISFPSADTSDYENIPAMNSDYENIQIPPRRPARAGAFTKLFEDQSRALSTANENDGYVDMSSFNAFESKQQSADQDVESAYTEPYKVCPISSAAPKEDLTSDEEQRSSEEEDSASRDPSLTHKVEGQSRALVIAQELLSSEKAPINLWVTGLLVFQDFHGAVMRALDDMDHEGRDTSAREELRQGLSKLPAIHDLHQGILEELEERLSNWESQQKVADIFLAREQEFDHHATHILQFDRYLGLLSENCLHSPRLAAAVREFEQSVQGGSQTAKHRLLRVVQRLFQYQVLLTDYLNNLCPDSAEYDNTQGALSLISKVTDRANDSMEQGENLQKLVHIEHSVRGQGDLLQPGREFLKEGTLMKVTGKNRRPRHLFLMNDVLLYTYPQKDGKYRLKNTLAVASMKVSRPVMEKVPYALKIETSESCLMLSASSCAERDEWYGCLSRALPEDYKAQALAAFHHSVEIRERLGVSLGERPPTLVPVTHVMMCMNCGCDFSLTLRRHHCHACGKIVCRNCSRNKYPLKYLKDRMAKVCDGCFGELKKRGRAVPGLMRERPVSMSFPLSAPRFSGSAFSSVFQSINPSTFKKQKKVPSALTEDKVAMESMPLLGFTIAPEKEEGSSSEVGPIFHLYHKKTLFYSFKAEDTNSAQRWIEVMEDASVL</sequence>
<reference evidence="14" key="2">
    <citation type="submission" date="2025-08" db="UniProtKB">
        <authorList>
            <consortium name="Ensembl"/>
        </authorList>
    </citation>
    <scope>IDENTIFICATION</scope>
</reference>
<dbReference type="SUPFAM" id="SSF57903">
    <property type="entry name" value="FYVE/PHD zinc finger"/>
    <property type="match status" value="1"/>
</dbReference>
<evidence type="ECO:0000313" key="14">
    <source>
        <dbReference type="Ensembl" id="ENSRBIP00000007451.1"/>
    </source>
</evidence>
<dbReference type="Gene3D" id="3.30.40.10">
    <property type="entry name" value="Zinc/RING finger domain, C3HC4 (zinc finger)"/>
    <property type="match status" value="1"/>
</dbReference>
<evidence type="ECO:0000259" key="11">
    <source>
        <dbReference type="PROSITE" id="PS50003"/>
    </source>
</evidence>
<dbReference type="AlphaFoldDB" id="A0A2K6K841"/>
<organism evidence="14 15">
    <name type="scientific">Rhinopithecus bieti</name>
    <name type="common">Black snub-nosed monkey</name>
    <name type="synonym">Pygathrix bieti</name>
    <dbReference type="NCBI Taxonomy" id="61621"/>
    <lineage>
        <taxon>Eukaryota</taxon>
        <taxon>Metazoa</taxon>
        <taxon>Chordata</taxon>
        <taxon>Craniata</taxon>
        <taxon>Vertebrata</taxon>
        <taxon>Euteleostomi</taxon>
        <taxon>Mammalia</taxon>
        <taxon>Eutheria</taxon>
        <taxon>Euarchontoglires</taxon>
        <taxon>Primates</taxon>
        <taxon>Haplorrhini</taxon>
        <taxon>Catarrhini</taxon>
        <taxon>Cercopithecidae</taxon>
        <taxon>Colobinae</taxon>
        <taxon>Rhinopithecus</taxon>
    </lineage>
</organism>
<dbReference type="Ensembl" id="ENSRBIT00000031041.1">
    <property type="protein sequence ID" value="ENSRBIP00000007451.1"/>
    <property type="gene ID" value="ENSRBIG00000027599.1"/>
</dbReference>
<evidence type="ECO:0000256" key="4">
    <source>
        <dbReference type="ARBA" id="ARBA00022723"/>
    </source>
</evidence>
<evidence type="ECO:0000256" key="8">
    <source>
        <dbReference type="ARBA" id="ARBA00023212"/>
    </source>
</evidence>